<name>A0ABZ0W473_9BACT</name>
<dbReference type="InterPro" id="IPR052171">
    <property type="entry name" value="NHEJ_LigD"/>
</dbReference>
<proteinExistence type="predicted"/>
<dbReference type="PANTHER" id="PTHR42705:SF2">
    <property type="entry name" value="BIFUNCTIONAL NON-HOMOLOGOUS END JOINING PROTEIN LIGD"/>
    <property type="match status" value="1"/>
</dbReference>
<sequence>MNPWNSTVKKQEHPSYLIIDIDPSDKNTFDQVIDVALATQQVLDECGVKSYCKTSGSSGLHVFVPMGNKYDYEHVKNFAHLTAMKVTELLPDFTTLERNLKKRGNSKIYVDYLQNRRGQTIASAYSVRPKKGATVSTPLDWKEVKKGLHPSQFDIYTVPKRVAKIGDIFKPVLGRGVDIMKCLKKMEG</sequence>
<feature type="domain" description="DNA ligase D polymerase" evidence="1">
    <location>
        <begin position="1"/>
        <end position="169"/>
    </location>
</feature>
<evidence type="ECO:0000313" key="2">
    <source>
        <dbReference type="EMBL" id="WQD37349.1"/>
    </source>
</evidence>
<dbReference type="Proteomes" id="UP001325680">
    <property type="component" value="Chromosome"/>
</dbReference>
<gene>
    <name evidence="2" type="ORF">U0035_16905</name>
</gene>
<reference evidence="2 3" key="1">
    <citation type="submission" date="2023-12" db="EMBL/GenBank/DDBJ databases">
        <title>Genome sequencing and assembly of bacterial species from a model synthetic community.</title>
        <authorList>
            <person name="Hogle S.L."/>
        </authorList>
    </citation>
    <scope>NUCLEOTIDE SEQUENCE [LARGE SCALE GENOMIC DNA]</scope>
    <source>
        <strain evidence="2 3">HAMBI_3031</strain>
    </source>
</reference>
<dbReference type="Pfam" id="PF21686">
    <property type="entry name" value="LigD_Prim-Pol"/>
    <property type="match status" value="1"/>
</dbReference>
<protein>
    <recommendedName>
        <fullName evidence="1">DNA ligase D polymerase domain-containing protein</fullName>
    </recommendedName>
</protein>
<dbReference type="Gene3D" id="3.90.920.10">
    <property type="entry name" value="DNA primase, PRIM domain"/>
    <property type="match status" value="1"/>
</dbReference>
<dbReference type="InterPro" id="IPR014145">
    <property type="entry name" value="LigD_pol_dom"/>
</dbReference>
<evidence type="ECO:0000313" key="3">
    <source>
        <dbReference type="Proteomes" id="UP001325680"/>
    </source>
</evidence>
<evidence type="ECO:0000259" key="1">
    <source>
        <dbReference type="Pfam" id="PF21686"/>
    </source>
</evidence>
<organism evidence="2 3">
    <name type="scientific">Niabella yanshanensis</name>
    <dbReference type="NCBI Taxonomy" id="577386"/>
    <lineage>
        <taxon>Bacteria</taxon>
        <taxon>Pseudomonadati</taxon>
        <taxon>Bacteroidota</taxon>
        <taxon>Chitinophagia</taxon>
        <taxon>Chitinophagales</taxon>
        <taxon>Chitinophagaceae</taxon>
        <taxon>Niabella</taxon>
    </lineage>
</organism>
<keyword evidence="3" id="KW-1185">Reference proteome</keyword>
<dbReference type="EMBL" id="CP139960">
    <property type="protein sequence ID" value="WQD37349.1"/>
    <property type="molecule type" value="Genomic_DNA"/>
</dbReference>
<accession>A0ABZ0W473</accession>
<dbReference type="PANTHER" id="PTHR42705">
    <property type="entry name" value="BIFUNCTIONAL NON-HOMOLOGOUS END JOINING PROTEIN LIGD"/>
    <property type="match status" value="1"/>
</dbReference>